<keyword evidence="5" id="KW-1015">Disulfide bond</keyword>
<evidence type="ECO:0000256" key="6">
    <source>
        <dbReference type="PROSITE-ProRule" id="PRU00479"/>
    </source>
</evidence>
<feature type="domain" description="Fibronectin type-II" evidence="7">
    <location>
        <begin position="39"/>
        <end position="120"/>
    </location>
</feature>
<dbReference type="GO" id="GO:0005576">
    <property type="term" value="C:extracellular region"/>
    <property type="evidence" value="ECO:0007669"/>
    <property type="project" value="UniProtKB-SubCell"/>
</dbReference>
<dbReference type="PROSITE" id="PS51092">
    <property type="entry name" value="FN2_2"/>
    <property type="match status" value="1"/>
</dbReference>
<evidence type="ECO:0000256" key="2">
    <source>
        <dbReference type="ARBA" id="ARBA00010011"/>
    </source>
</evidence>
<comment type="similarity">
    <text evidence="2">Belongs to the seminal plasma protein family.</text>
</comment>
<dbReference type="GO" id="GO:0009986">
    <property type="term" value="C:cell surface"/>
    <property type="evidence" value="ECO:0007669"/>
    <property type="project" value="TreeGrafter"/>
</dbReference>
<dbReference type="InterPro" id="IPR036943">
    <property type="entry name" value="FN_type2_sf"/>
</dbReference>
<keyword evidence="9" id="KW-1185">Reference proteome</keyword>
<evidence type="ECO:0000256" key="5">
    <source>
        <dbReference type="ARBA" id="ARBA00023157"/>
    </source>
</evidence>
<comment type="subcellular location">
    <subcellularLocation>
        <location evidence="1">Secreted</location>
    </subcellularLocation>
</comment>
<dbReference type="PANTHER" id="PTHR22918:SF1">
    <property type="entry name" value="FIBRONECTIN TYPE-II DOMAIN-CONTAINING PROTEIN"/>
    <property type="match status" value="1"/>
</dbReference>
<dbReference type="GO" id="GO:0008201">
    <property type="term" value="F:heparin binding"/>
    <property type="evidence" value="ECO:0007669"/>
    <property type="project" value="TreeGrafter"/>
</dbReference>
<name>A0A8C0GUI1_CHEAB</name>
<evidence type="ECO:0000313" key="8">
    <source>
        <dbReference type="Ensembl" id="ENSCABP00000014461.1"/>
    </source>
</evidence>
<dbReference type="AlphaFoldDB" id="A0A8C0GUI1"/>
<reference evidence="8" key="2">
    <citation type="submission" date="2025-09" db="UniProtKB">
        <authorList>
            <consortium name="Ensembl"/>
        </authorList>
    </citation>
    <scope>IDENTIFICATION</scope>
</reference>
<dbReference type="Ensembl" id="ENSCABT00000015849.1">
    <property type="protein sequence ID" value="ENSCABP00000014461.1"/>
    <property type="gene ID" value="ENSCABG00000010798.1"/>
</dbReference>
<evidence type="ECO:0000259" key="7">
    <source>
        <dbReference type="PROSITE" id="PS51092"/>
    </source>
</evidence>
<dbReference type="PANTHER" id="PTHR22918">
    <property type="entry name" value="SEMINAL PLASMA PROTEIN"/>
    <property type="match status" value="1"/>
</dbReference>
<dbReference type="InterPro" id="IPR013806">
    <property type="entry name" value="Kringle-like"/>
</dbReference>
<evidence type="ECO:0000256" key="3">
    <source>
        <dbReference type="ARBA" id="ARBA00022525"/>
    </source>
</evidence>
<dbReference type="PRINTS" id="PR00013">
    <property type="entry name" value="FNTYPEII"/>
</dbReference>
<dbReference type="Proteomes" id="UP000694404">
    <property type="component" value="Unplaced"/>
</dbReference>
<reference evidence="8" key="1">
    <citation type="submission" date="2025-08" db="UniProtKB">
        <authorList>
            <consortium name="Ensembl"/>
        </authorList>
    </citation>
    <scope>IDENTIFICATION</scope>
</reference>
<dbReference type="SMART" id="SM00059">
    <property type="entry name" value="FN2"/>
    <property type="match status" value="2"/>
</dbReference>
<dbReference type="InterPro" id="IPR051666">
    <property type="entry name" value="SP_Capacitation_Regulator"/>
</dbReference>
<organism evidence="8 9">
    <name type="scientific">Chelonoidis abingdonii</name>
    <name type="common">Abingdon island giant tortoise</name>
    <name type="synonym">Testudo abingdonii</name>
    <dbReference type="NCBI Taxonomy" id="106734"/>
    <lineage>
        <taxon>Eukaryota</taxon>
        <taxon>Metazoa</taxon>
        <taxon>Chordata</taxon>
        <taxon>Craniata</taxon>
        <taxon>Vertebrata</taxon>
        <taxon>Euteleostomi</taxon>
        <taxon>Archelosauria</taxon>
        <taxon>Testudinata</taxon>
        <taxon>Testudines</taxon>
        <taxon>Cryptodira</taxon>
        <taxon>Durocryptodira</taxon>
        <taxon>Testudinoidea</taxon>
        <taxon>Testudinidae</taxon>
        <taxon>Chelonoidis</taxon>
    </lineage>
</organism>
<sequence length="126" mass="13991">MAQLGASLLCVRATLPRMLSVSHVPSSSLVPSLPVLGRSSEESCMFPFSYKGKEYTACTVVDKKRPWCCGMAEQFGQLPSFIYKGKTHHSCMAVDDQMGRPWCAATPNYDKDHLRCFCFSEGESQL</sequence>
<evidence type="ECO:0000313" key="9">
    <source>
        <dbReference type="Proteomes" id="UP000694404"/>
    </source>
</evidence>
<keyword evidence="4" id="KW-0677">Repeat</keyword>
<proteinExistence type="inferred from homology"/>
<protein>
    <recommendedName>
        <fullName evidence="7">Fibronectin type-II domain-containing protein</fullName>
    </recommendedName>
</protein>
<dbReference type="InterPro" id="IPR000562">
    <property type="entry name" value="FN_type2_dom"/>
</dbReference>
<dbReference type="OMA" id="CDERYCT"/>
<dbReference type="Gene3D" id="2.10.10.10">
    <property type="entry name" value="Fibronectin, type II, collagen-binding"/>
    <property type="match status" value="2"/>
</dbReference>
<dbReference type="Pfam" id="PF00040">
    <property type="entry name" value="fn2"/>
    <property type="match status" value="2"/>
</dbReference>
<evidence type="ECO:0000256" key="4">
    <source>
        <dbReference type="ARBA" id="ARBA00022737"/>
    </source>
</evidence>
<evidence type="ECO:0000256" key="1">
    <source>
        <dbReference type="ARBA" id="ARBA00004613"/>
    </source>
</evidence>
<comment type="caution">
    <text evidence="6">Lacks conserved residue(s) required for the propagation of feature annotation.</text>
</comment>
<accession>A0A8C0GUI1</accession>
<dbReference type="SUPFAM" id="SSF57440">
    <property type="entry name" value="Kringle-like"/>
    <property type="match status" value="2"/>
</dbReference>
<keyword evidence="3" id="KW-0964">Secreted</keyword>